<dbReference type="SUPFAM" id="SSF51338">
    <property type="entry name" value="Composite domain of metallo-dependent hydrolases"/>
    <property type="match status" value="1"/>
</dbReference>
<keyword evidence="2" id="KW-0378">Hydrolase</keyword>
<dbReference type="Pfam" id="PF01979">
    <property type="entry name" value="Amidohydro_1"/>
    <property type="match status" value="1"/>
</dbReference>
<dbReference type="RefSeq" id="WP_013071497.1">
    <property type="nucleotide sequence ID" value="NZ_CAJXAW010000002.1"/>
</dbReference>
<comment type="caution">
    <text evidence="2">The sequence shown here is derived from an EMBL/GenBank/DDBJ whole genome shotgun (WGS) entry which is preliminary data.</text>
</comment>
<dbReference type="GO" id="GO:0016810">
    <property type="term" value="F:hydrolase activity, acting on carbon-nitrogen (but not peptide) bonds"/>
    <property type="evidence" value="ECO:0007669"/>
    <property type="project" value="InterPro"/>
</dbReference>
<dbReference type="PANTHER" id="PTHR43135">
    <property type="entry name" value="ALPHA-D-RIBOSE 1-METHYLPHOSPHONATE 5-TRIPHOSPHATE DIPHOSPHATASE"/>
    <property type="match status" value="1"/>
</dbReference>
<sequence>MKKRLLLLLTLAILSCKNTPEPLDKDSDFDLAITNIEIIDLEKGDLLQNKTVFIKNDLISAISDSQSNTSTATQVIDGTGKFLLPGFWDNHVHFRGGDSLISANKNFLALFLANGITTLRECGGDMTSTILDWQQKIANKQLAGPTIYTSGPKLDGKNARWEGSLEIASEEDIAPALDSLQLLETDFVKLYDSKFTGELYLKTIKAAEKRKLISSGHMPFSVTLEETTAAGMDGIEHLYYVLKACSAEEDAITKDIIAGKTSFWASLDRVMHTYNKESAKTAFATLKSRDVYVIPTLHINHTLSYLDEENHDKDEYLYYMGDGITKTYEGRIKSALNASAAVVKTRKQLDSAFVSLVKNLQDNKVKLLAGSDCGAFNSYVYPGISLHQELKALVKAGLSPLQALQTSALNGAKFLKKENIGSIKENYKADLVILNANPLENIDETKNINLVIKNGKVFKSLEQLKTTP</sequence>
<dbReference type="OMA" id="GFSIHHE"/>
<gene>
    <name evidence="2" type="ORF">DGQ38_12510</name>
</gene>
<dbReference type="PANTHER" id="PTHR43135:SF3">
    <property type="entry name" value="ALPHA-D-RIBOSE 1-METHYLPHOSPHONATE 5-TRIPHOSPHATE DIPHOSPHATASE"/>
    <property type="match status" value="1"/>
</dbReference>
<dbReference type="AlphaFoldDB" id="A0A3D5J162"/>
<evidence type="ECO:0000259" key="1">
    <source>
        <dbReference type="Pfam" id="PF01979"/>
    </source>
</evidence>
<dbReference type="Proteomes" id="UP000264330">
    <property type="component" value="Unassembled WGS sequence"/>
</dbReference>
<dbReference type="InterPro" id="IPR051781">
    <property type="entry name" value="Metallo-dep_Hydrolase"/>
</dbReference>
<dbReference type="Gene3D" id="2.30.40.10">
    <property type="entry name" value="Urease, subunit C, domain 1"/>
    <property type="match status" value="1"/>
</dbReference>
<reference evidence="2 3" key="1">
    <citation type="journal article" date="2018" name="Nat. Biotechnol.">
        <title>A standardized bacterial taxonomy based on genome phylogeny substantially revises the tree of life.</title>
        <authorList>
            <person name="Parks D.H."/>
            <person name="Chuvochina M."/>
            <person name="Waite D.W."/>
            <person name="Rinke C."/>
            <person name="Skarshewski A."/>
            <person name="Chaumeil P.A."/>
            <person name="Hugenholtz P."/>
        </authorList>
    </citation>
    <scope>NUCLEOTIDE SEQUENCE [LARGE SCALE GENOMIC DNA]</scope>
    <source>
        <strain evidence="2">UBA9359</strain>
    </source>
</reference>
<organism evidence="2 3">
    <name type="scientific">Zunongwangia profunda</name>
    <dbReference type="NCBI Taxonomy" id="398743"/>
    <lineage>
        <taxon>Bacteria</taxon>
        <taxon>Pseudomonadati</taxon>
        <taxon>Bacteroidota</taxon>
        <taxon>Flavobacteriia</taxon>
        <taxon>Flavobacteriales</taxon>
        <taxon>Flavobacteriaceae</taxon>
        <taxon>Zunongwangia</taxon>
    </lineage>
</organism>
<protein>
    <submittedName>
        <fullName evidence="2">Amidohydrolase</fullName>
    </submittedName>
</protein>
<dbReference type="PROSITE" id="PS51257">
    <property type="entry name" value="PROKAR_LIPOPROTEIN"/>
    <property type="match status" value="1"/>
</dbReference>
<accession>A0A3D5J162</accession>
<dbReference type="EMBL" id="DPMF01000287">
    <property type="protein sequence ID" value="HCV81861.1"/>
    <property type="molecule type" value="Genomic_DNA"/>
</dbReference>
<dbReference type="Gene3D" id="3.20.20.140">
    <property type="entry name" value="Metal-dependent hydrolases"/>
    <property type="match status" value="1"/>
</dbReference>
<dbReference type="SUPFAM" id="SSF51556">
    <property type="entry name" value="Metallo-dependent hydrolases"/>
    <property type="match status" value="1"/>
</dbReference>
<name>A0A3D5J162_9FLAO</name>
<dbReference type="InterPro" id="IPR006680">
    <property type="entry name" value="Amidohydro-rel"/>
</dbReference>
<proteinExistence type="predicted"/>
<dbReference type="InterPro" id="IPR032466">
    <property type="entry name" value="Metal_Hydrolase"/>
</dbReference>
<evidence type="ECO:0000313" key="3">
    <source>
        <dbReference type="Proteomes" id="UP000264330"/>
    </source>
</evidence>
<evidence type="ECO:0000313" key="2">
    <source>
        <dbReference type="EMBL" id="HCV81861.1"/>
    </source>
</evidence>
<feature type="domain" description="Amidohydrolase-related" evidence="1">
    <location>
        <begin position="82"/>
        <end position="457"/>
    </location>
</feature>
<dbReference type="InterPro" id="IPR011059">
    <property type="entry name" value="Metal-dep_hydrolase_composite"/>
</dbReference>